<comment type="caution">
    <text evidence="1">The sequence shown here is derived from an EMBL/GenBank/DDBJ whole genome shotgun (WGS) entry which is preliminary data.</text>
</comment>
<reference evidence="1 2" key="1">
    <citation type="submission" date="2019-04" db="EMBL/GenBank/DDBJ databases">
        <title>Lysinibacillus genome sequencing.</title>
        <authorList>
            <person name="Dunlap C."/>
        </authorList>
    </citation>
    <scope>NUCLEOTIDE SEQUENCE [LARGE SCALE GENOMIC DNA]</scope>
    <source>
        <strain evidence="1 2">CCTCC AB 2010389</strain>
    </source>
</reference>
<evidence type="ECO:0000313" key="1">
    <source>
        <dbReference type="EMBL" id="TKI53326.1"/>
    </source>
</evidence>
<keyword evidence="2" id="KW-1185">Reference proteome</keyword>
<accession>A0A4U2XZ93</accession>
<dbReference type="EMBL" id="SZPU01000119">
    <property type="protein sequence ID" value="TKI53326.1"/>
    <property type="molecule type" value="Genomic_DNA"/>
</dbReference>
<name>A0A4U2XZ93_9BACI</name>
<protein>
    <submittedName>
        <fullName evidence="1">Uncharacterized protein</fullName>
    </submittedName>
</protein>
<gene>
    <name evidence="1" type="ORF">FC756_24540</name>
</gene>
<proteinExistence type="predicted"/>
<dbReference type="RefSeq" id="WP_137067861.1">
    <property type="nucleotide sequence ID" value="NZ_SZPU01000119.1"/>
</dbReference>
<dbReference type="Proteomes" id="UP000308744">
    <property type="component" value="Unassembled WGS sequence"/>
</dbReference>
<dbReference type="AlphaFoldDB" id="A0A4U2XZ93"/>
<sequence length="216" mass="25092">MTKHYWDEYLNVLLDHNEINRILKFHQSNVPVIDQNQLIKSDINKLDWIELNKDIVISSDIVLKKYSIAELCSSLKSIYKLMKKQFEEAKIPLILPVFTVLPKFPGVESGCYTFNFQEESLIKYKELPNSESISLLKNKNIDICLSFFLNLERSTFLYEGLGYLKGILQIGEFSGTLITKLNLESKDIFIQPQTFTHDLGINLRKQILIKNECLIL</sequence>
<evidence type="ECO:0000313" key="2">
    <source>
        <dbReference type="Proteomes" id="UP000308744"/>
    </source>
</evidence>
<organism evidence="1 2">
    <name type="scientific">Lysinibacillus mangiferihumi</name>
    <dbReference type="NCBI Taxonomy" id="1130819"/>
    <lineage>
        <taxon>Bacteria</taxon>
        <taxon>Bacillati</taxon>
        <taxon>Bacillota</taxon>
        <taxon>Bacilli</taxon>
        <taxon>Bacillales</taxon>
        <taxon>Bacillaceae</taxon>
        <taxon>Lysinibacillus</taxon>
    </lineage>
</organism>